<organism evidence="2 3">
    <name type="scientific">Streptomyces aurantiogriseus</name>
    <dbReference type="NCBI Taxonomy" id="66870"/>
    <lineage>
        <taxon>Bacteria</taxon>
        <taxon>Bacillati</taxon>
        <taxon>Actinomycetota</taxon>
        <taxon>Actinomycetes</taxon>
        <taxon>Kitasatosporales</taxon>
        <taxon>Streptomycetaceae</taxon>
        <taxon>Streptomyces</taxon>
    </lineage>
</organism>
<protein>
    <submittedName>
        <fullName evidence="2">Uncharacterized protein</fullName>
    </submittedName>
</protein>
<dbReference type="EMBL" id="BMSX01000053">
    <property type="protein sequence ID" value="GGR64845.1"/>
    <property type="molecule type" value="Genomic_DNA"/>
</dbReference>
<comment type="caution">
    <text evidence="2">The sequence shown here is derived from an EMBL/GenBank/DDBJ whole genome shotgun (WGS) entry which is preliminary data.</text>
</comment>
<proteinExistence type="predicted"/>
<name>A0A918L0D7_9ACTN</name>
<evidence type="ECO:0000256" key="1">
    <source>
        <dbReference type="SAM" id="MobiDB-lite"/>
    </source>
</evidence>
<dbReference type="AlphaFoldDB" id="A0A918L0D7"/>
<accession>A0A918L0D7</accession>
<evidence type="ECO:0000313" key="3">
    <source>
        <dbReference type="Proteomes" id="UP000658320"/>
    </source>
</evidence>
<sequence length="64" mass="7227">MKISAASYPPVGEEPLGLVPRASTAAADPRYRIQEMDQLVKARRDPPFEDPEVKTVDRRVIHVR</sequence>
<feature type="region of interest" description="Disordered" evidence="1">
    <location>
        <begin position="1"/>
        <end position="28"/>
    </location>
</feature>
<evidence type="ECO:0000313" key="2">
    <source>
        <dbReference type="EMBL" id="GGR64845.1"/>
    </source>
</evidence>
<gene>
    <name evidence="2" type="ORF">GCM10010251_96690</name>
</gene>
<reference evidence="2" key="1">
    <citation type="journal article" date="2014" name="Int. J. Syst. Evol. Microbiol.">
        <title>Complete genome sequence of Corynebacterium casei LMG S-19264T (=DSM 44701T), isolated from a smear-ripened cheese.</title>
        <authorList>
            <consortium name="US DOE Joint Genome Institute (JGI-PGF)"/>
            <person name="Walter F."/>
            <person name="Albersmeier A."/>
            <person name="Kalinowski J."/>
            <person name="Ruckert C."/>
        </authorList>
    </citation>
    <scope>NUCLEOTIDE SEQUENCE</scope>
    <source>
        <strain evidence="2">JCM 4346</strain>
    </source>
</reference>
<keyword evidence="3" id="KW-1185">Reference proteome</keyword>
<dbReference type="Proteomes" id="UP000658320">
    <property type="component" value="Unassembled WGS sequence"/>
</dbReference>
<reference evidence="2" key="2">
    <citation type="submission" date="2020-09" db="EMBL/GenBank/DDBJ databases">
        <authorList>
            <person name="Sun Q."/>
            <person name="Ohkuma M."/>
        </authorList>
    </citation>
    <scope>NUCLEOTIDE SEQUENCE</scope>
    <source>
        <strain evidence="2">JCM 4346</strain>
    </source>
</reference>